<dbReference type="AlphaFoldDB" id="A0A0L9TQT9"/>
<dbReference type="PANTHER" id="PTHR23335:SF29">
    <property type="entry name" value="CALMODULIN-BINDING TRANSCRIPTION ACTIVATOR 1"/>
    <property type="match status" value="1"/>
</dbReference>
<evidence type="ECO:0000313" key="2">
    <source>
        <dbReference type="Proteomes" id="UP000053144"/>
    </source>
</evidence>
<reference evidence="2" key="1">
    <citation type="journal article" date="2015" name="Proc. Natl. Acad. Sci. U.S.A.">
        <title>Genome sequencing of adzuki bean (Vigna angularis) provides insight into high starch and low fat accumulation and domestication.</title>
        <authorList>
            <person name="Yang K."/>
            <person name="Tian Z."/>
            <person name="Chen C."/>
            <person name="Luo L."/>
            <person name="Zhao B."/>
            <person name="Wang Z."/>
            <person name="Yu L."/>
            <person name="Li Y."/>
            <person name="Sun Y."/>
            <person name="Li W."/>
            <person name="Chen Y."/>
            <person name="Li Y."/>
            <person name="Zhang Y."/>
            <person name="Ai D."/>
            <person name="Zhao J."/>
            <person name="Shang C."/>
            <person name="Ma Y."/>
            <person name="Wu B."/>
            <person name="Wang M."/>
            <person name="Gao L."/>
            <person name="Sun D."/>
            <person name="Zhang P."/>
            <person name="Guo F."/>
            <person name="Wang W."/>
            <person name="Li Y."/>
            <person name="Wang J."/>
            <person name="Varshney R.K."/>
            <person name="Wang J."/>
            <person name="Ling H.Q."/>
            <person name="Wan P."/>
        </authorList>
    </citation>
    <scope>NUCLEOTIDE SEQUENCE</scope>
    <source>
        <strain evidence="2">cv. Jingnong 6</strain>
    </source>
</reference>
<evidence type="ECO:0000313" key="1">
    <source>
        <dbReference type="EMBL" id="KOM32861.1"/>
    </source>
</evidence>
<dbReference type="GO" id="GO:0005634">
    <property type="term" value="C:nucleus"/>
    <property type="evidence" value="ECO:0007669"/>
    <property type="project" value="TreeGrafter"/>
</dbReference>
<dbReference type="GO" id="GO:0003712">
    <property type="term" value="F:transcription coregulator activity"/>
    <property type="evidence" value="ECO:0007669"/>
    <property type="project" value="TreeGrafter"/>
</dbReference>
<dbReference type="Gramene" id="KOM32861">
    <property type="protein sequence ID" value="KOM32861"/>
    <property type="gene ID" value="LR48_Vigan01g241700"/>
</dbReference>
<sequence length="295" mass="33305">MQNTQGRFLPIFSLIHSRENTSGEDHDEKVVTLASPSKVAKAAISGKEREGDISAEDKNCDEDTVGVAAQEVAKAAVSRGDSGVGCDVYVKKVKKGEDRGKKAEYGGNRVTVMAGNKVEDAVVWGGKKIWLSQTYKTLEDQWQGYFFAGLQYNIQRKQLAQHDDDEGIGWSDQQVLSFLASRMNKSGQGEGFTNTAAIKIQKRFWGWKKRKEFLIIHQKRVKIQAHVSGHQVRRQYRTIIWSMGILEKKQLLKESTILSYRPPPKPLDLNWRAAASGFPSYDEDEPWEQALLYQP</sequence>
<dbReference type="GO" id="GO:0003690">
    <property type="term" value="F:double-stranded DNA binding"/>
    <property type="evidence" value="ECO:0007669"/>
    <property type="project" value="TreeGrafter"/>
</dbReference>
<protein>
    <submittedName>
        <fullName evidence="1">Uncharacterized protein</fullName>
    </submittedName>
</protein>
<accession>A0A0L9TQT9</accession>
<dbReference type="EMBL" id="CM003371">
    <property type="protein sequence ID" value="KOM32861.1"/>
    <property type="molecule type" value="Genomic_DNA"/>
</dbReference>
<gene>
    <name evidence="1" type="ORF">LR48_Vigan01g241700</name>
</gene>
<dbReference type="STRING" id="3914.A0A0L9TQT9"/>
<proteinExistence type="predicted"/>
<dbReference type="PANTHER" id="PTHR23335">
    <property type="entry name" value="CALMODULIN-BINDING TRANSCRIPTION ACTIVATOR CAMTA"/>
    <property type="match status" value="1"/>
</dbReference>
<name>A0A0L9TQT9_PHAAN</name>
<dbReference type="Gene3D" id="1.20.5.190">
    <property type="match status" value="1"/>
</dbReference>
<organism evidence="1 2">
    <name type="scientific">Phaseolus angularis</name>
    <name type="common">Azuki bean</name>
    <name type="synonym">Vigna angularis</name>
    <dbReference type="NCBI Taxonomy" id="3914"/>
    <lineage>
        <taxon>Eukaryota</taxon>
        <taxon>Viridiplantae</taxon>
        <taxon>Streptophyta</taxon>
        <taxon>Embryophyta</taxon>
        <taxon>Tracheophyta</taxon>
        <taxon>Spermatophyta</taxon>
        <taxon>Magnoliopsida</taxon>
        <taxon>eudicotyledons</taxon>
        <taxon>Gunneridae</taxon>
        <taxon>Pentapetalae</taxon>
        <taxon>rosids</taxon>
        <taxon>fabids</taxon>
        <taxon>Fabales</taxon>
        <taxon>Fabaceae</taxon>
        <taxon>Papilionoideae</taxon>
        <taxon>50 kb inversion clade</taxon>
        <taxon>NPAAA clade</taxon>
        <taxon>indigoferoid/millettioid clade</taxon>
        <taxon>Phaseoleae</taxon>
        <taxon>Vigna</taxon>
    </lineage>
</organism>
<dbReference type="Proteomes" id="UP000053144">
    <property type="component" value="Chromosome 1"/>
</dbReference>
<dbReference type="GO" id="GO:0006357">
    <property type="term" value="P:regulation of transcription by RNA polymerase II"/>
    <property type="evidence" value="ECO:0007669"/>
    <property type="project" value="TreeGrafter"/>
</dbReference>
<dbReference type="PROSITE" id="PS50096">
    <property type="entry name" value="IQ"/>
    <property type="match status" value="2"/>
</dbReference>